<dbReference type="Pfam" id="PF13365">
    <property type="entry name" value="Trypsin_2"/>
    <property type="match status" value="1"/>
</dbReference>
<dbReference type="PANTHER" id="PTHR43019">
    <property type="entry name" value="SERINE ENDOPROTEASE DEGS"/>
    <property type="match status" value="1"/>
</dbReference>
<feature type="chain" id="PRO_5045584734" evidence="1">
    <location>
        <begin position="22"/>
        <end position="264"/>
    </location>
</feature>
<name>A0ABZ0PEZ5_9PROT</name>
<reference evidence="2 3" key="1">
    <citation type="submission" date="2023-11" db="EMBL/GenBank/DDBJ databases">
        <title>Arctic aerobic anoxygenic photoheterotroph Sediminicoccus rosea KRV36 adapts its photosynthesis to long days of polar summer.</title>
        <authorList>
            <person name="Tomasch J."/>
            <person name="Kopejtka K."/>
            <person name="Bily T."/>
            <person name="Gardiner A.T."/>
            <person name="Gardian Z."/>
            <person name="Shivaramu S."/>
            <person name="Koblizek M."/>
            <person name="Engelhardt F."/>
            <person name="Kaftan D."/>
        </authorList>
    </citation>
    <scope>NUCLEOTIDE SEQUENCE [LARGE SCALE GENOMIC DNA]</scope>
    <source>
        <strain evidence="2 3">R-30</strain>
    </source>
</reference>
<dbReference type="Proteomes" id="UP001305521">
    <property type="component" value="Chromosome"/>
</dbReference>
<evidence type="ECO:0000256" key="1">
    <source>
        <dbReference type="SAM" id="SignalP"/>
    </source>
</evidence>
<evidence type="ECO:0000313" key="3">
    <source>
        <dbReference type="Proteomes" id="UP001305521"/>
    </source>
</evidence>
<sequence>MRRFLGMFLGLLLLAGCAALPAEQAAGTPAARVARDSLASLQAGGVTVGAAIAVDGRHVLTNAHVLRQAGGPVTLRRADGLAEAPARLVAASPRMDLAVLRMPEGFLRPAPLAPELPVTGEAVWALGPEGLGRALAEGRVARPYVQMRGFGPGFTAGLGALMGFSGGPVVDGSGRVMGLTTALPQPGAAPLLAALTGMDLAGLAEGARRQVFILDIREAMAEAERLGVPLAAAPEQPAVAMRHRPWREAAGWAAGRLAGTAPRP</sequence>
<keyword evidence="3" id="KW-1185">Reference proteome</keyword>
<dbReference type="GO" id="GO:0006508">
    <property type="term" value="P:proteolysis"/>
    <property type="evidence" value="ECO:0007669"/>
    <property type="project" value="UniProtKB-KW"/>
</dbReference>
<dbReference type="PROSITE" id="PS51257">
    <property type="entry name" value="PROKAR_LIPOPROTEIN"/>
    <property type="match status" value="1"/>
</dbReference>
<keyword evidence="2" id="KW-0378">Hydrolase</keyword>
<dbReference type="SUPFAM" id="SSF50494">
    <property type="entry name" value="Trypsin-like serine proteases"/>
    <property type="match status" value="1"/>
</dbReference>
<feature type="signal peptide" evidence="1">
    <location>
        <begin position="1"/>
        <end position="21"/>
    </location>
</feature>
<dbReference type="Gene3D" id="2.40.10.120">
    <property type="match status" value="1"/>
</dbReference>
<dbReference type="RefSeq" id="WP_318647923.1">
    <property type="nucleotide sequence ID" value="NZ_CP137852.1"/>
</dbReference>
<dbReference type="InterPro" id="IPR009003">
    <property type="entry name" value="Peptidase_S1_PA"/>
</dbReference>
<evidence type="ECO:0000313" key="2">
    <source>
        <dbReference type="EMBL" id="WPB83967.1"/>
    </source>
</evidence>
<proteinExistence type="predicted"/>
<dbReference type="EMBL" id="CP137852">
    <property type="protein sequence ID" value="WPB83967.1"/>
    <property type="molecule type" value="Genomic_DNA"/>
</dbReference>
<accession>A0ABZ0PEZ5</accession>
<keyword evidence="1" id="KW-0732">Signal</keyword>
<keyword evidence="2" id="KW-0645">Protease</keyword>
<dbReference type="PRINTS" id="PR00834">
    <property type="entry name" value="PROTEASES2C"/>
</dbReference>
<gene>
    <name evidence="2" type="ORF">R9Z33_17910</name>
</gene>
<protein>
    <submittedName>
        <fullName evidence="2">Serine protease</fullName>
    </submittedName>
</protein>
<organism evidence="2 3">
    <name type="scientific">Sediminicoccus rosea</name>
    <dbReference type="NCBI Taxonomy" id="1225128"/>
    <lineage>
        <taxon>Bacteria</taxon>
        <taxon>Pseudomonadati</taxon>
        <taxon>Pseudomonadota</taxon>
        <taxon>Alphaproteobacteria</taxon>
        <taxon>Acetobacterales</taxon>
        <taxon>Roseomonadaceae</taxon>
        <taxon>Sediminicoccus</taxon>
    </lineage>
</organism>
<dbReference type="GO" id="GO:0008233">
    <property type="term" value="F:peptidase activity"/>
    <property type="evidence" value="ECO:0007669"/>
    <property type="project" value="UniProtKB-KW"/>
</dbReference>
<dbReference type="PANTHER" id="PTHR43019:SF23">
    <property type="entry name" value="PROTEASE DO-LIKE 5, CHLOROPLASTIC"/>
    <property type="match status" value="1"/>
</dbReference>
<dbReference type="InterPro" id="IPR001940">
    <property type="entry name" value="Peptidase_S1C"/>
</dbReference>